<feature type="compositionally biased region" description="Low complexity" evidence="2">
    <location>
        <begin position="28"/>
        <end position="49"/>
    </location>
</feature>
<feature type="region of interest" description="Disordered" evidence="2">
    <location>
        <begin position="1"/>
        <end position="97"/>
    </location>
</feature>
<dbReference type="PANTHER" id="PTHR13297:SF5">
    <property type="entry name" value="TBC1 DOMAIN FAMILY MEMBER 23"/>
    <property type="match status" value="1"/>
</dbReference>
<feature type="compositionally biased region" description="Polar residues" evidence="2">
    <location>
        <begin position="1021"/>
        <end position="1030"/>
    </location>
</feature>
<organism evidence="5 6">
    <name type="scientific">Nitzschia inconspicua</name>
    <dbReference type="NCBI Taxonomy" id="303405"/>
    <lineage>
        <taxon>Eukaryota</taxon>
        <taxon>Sar</taxon>
        <taxon>Stramenopiles</taxon>
        <taxon>Ochrophyta</taxon>
        <taxon>Bacillariophyta</taxon>
        <taxon>Bacillariophyceae</taxon>
        <taxon>Bacillariophycidae</taxon>
        <taxon>Bacillariales</taxon>
        <taxon>Bacillariaceae</taxon>
        <taxon>Nitzschia</taxon>
    </lineage>
</organism>
<evidence type="ECO:0000256" key="1">
    <source>
        <dbReference type="SAM" id="Coils"/>
    </source>
</evidence>
<evidence type="ECO:0000256" key="2">
    <source>
        <dbReference type="SAM" id="MobiDB-lite"/>
    </source>
</evidence>
<dbReference type="GO" id="GO:0099041">
    <property type="term" value="P:vesicle tethering to Golgi"/>
    <property type="evidence" value="ECO:0007669"/>
    <property type="project" value="TreeGrafter"/>
</dbReference>
<evidence type="ECO:0000313" key="4">
    <source>
        <dbReference type="EMBL" id="KAG7336932.1"/>
    </source>
</evidence>
<feature type="compositionally biased region" description="Basic and acidic residues" evidence="2">
    <location>
        <begin position="704"/>
        <end position="719"/>
    </location>
</feature>
<dbReference type="EMBL" id="JAGRRH010000100">
    <property type="protein sequence ID" value="KAG7336932.1"/>
    <property type="molecule type" value="Genomic_DNA"/>
</dbReference>
<feature type="compositionally biased region" description="Basic and acidic residues" evidence="2">
    <location>
        <begin position="181"/>
        <end position="193"/>
    </location>
</feature>
<feature type="region of interest" description="Disordered" evidence="2">
    <location>
        <begin position="116"/>
        <end position="137"/>
    </location>
</feature>
<keyword evidence="6" id="KW-1185">Reference proteome</keyword>
<feature type="compositionally biased region" description="Polar residues" evidence="2">
    <location>
        <begin position="119"/>
        <end position="134"/>
    </location>
</feature>
<feature type="region of interest" description="Disordered" evidence="2">
    <location>
        <begin position="172"/>
        <end position="193"/>
    </location>
</feature>
<dbReference type="EMBL" id="JAGRRH010000013">
    <property type="protein sequence ID" value="KAG7361325.1"/>
    <property type="molecule type" value="Genomic_DNA"/>
</dbReference>
<accession>A0A9K3LF80</accession>
<sequence length="1197" mass="132625">MTVGDGDPEVISFGDFDDDNDDDDDMLDLFSFGADDTTATSATDSSTGGNKKNKVDNSNTIDYSDVMKSVMPCRPPSSDNNDQDDKSQASEDSFINLLEQQQKEVTVVDAAAAAAYSTAGRNTKLATSNSPTQETDSDMQDILDWLDNDDDLQQQQHQFDNDEEELIFVEPPRQPSLAESLPKRETPPDPPKEYDTLEEAVKDTESSLFQIRRTLEKVSFVVPQSVRPWLWAKVICGKTLEETMTSSIADSFQQWEEHWKESNETADNIMSAVSLHSQDGNKGKNDGAASTDPPSTAQQMVVLQQTQKREWLEKQSKALADRIAKVSANGDLSQQQHEQDLLALLLNHEGSNPMEHSAQEGANSSPLWKDPLLPPVACAILSGGVPKVAAAVMLSQIISKFMPIVSLSMKERARAAGILHQQFYLLCSYHLPLLVLHLDKYIPGWYKWPPKGQLPQSWLVSHLAGEAEDGAIINPQLLLCLWDLILTSSNNSLRFFLVMALLDRHAVRLLLLTGDTLKEEFRRVVTFSAKVDTNDDDDFTVDTAGDISSDQANKCVRLWSDRALVLWEETPISVSGKLKRLEDEAVTDALVSRQKEQEEKLRLQQEAEIKAQQEALEAEREKKENDARLRLTRARLVAFYRQHNPGKETNIDKIMTTYEGRYDVLDSKLKQKYGVGFNPALKSKPSKGNNTLLTTMNSGFGFGKRKDDQESGSEPRKRESVVVEVAASEVLPAMCWSKEANQIKVQKLKKSSKLENDASERLPLKFYLVDCRPETSAQEQGRIPTSVAFTPDVLMDKDKTKAQEEMFEFLRGTVHICVMGEGYAALPKLYGHKMTKGLSEFIKEDEVRINNCALFFLSRGFPFVSILEGGFAAAHSYLCQDGPKEHLYARNVLTDYDPEVSIFAQFERATNSSSREKAQRSLQNMFDSGITALTKSTMRFETLSSEVHDSDGSSKPKGEQKNVVRRFFGGGTDDAIDDKGAQPETSSDNQSFQPSVQFRNPFARKSHTQVELNKSSHRESPSTSVQSDTPNLEKEATPVEAQQEAQKSKLESGAVKEDTGNATSTLKPGGFAGFGAALNNSIKSSGKSQNAINPFARFGNLTSNAGSKNKEGKGTGIGNHFAGFNQFRKNMMKSNESKSEPMIAPHPSMIAHPPESSEYPSESSQNQSSQQEADAQAYQPSKEGPKNATSTAEITKV</sequence>
<comment type="caution">
    <text evidence="5">The sequence shown here is derived from an EMBL/GenBank/DDBJ whole genome shotgun (WGS) entry which is preliminary data.</text>
</comment>
<dbReference type="PROSITE" id="PS50206">
    <property type="entry name" value="RHODANESE_3"/>
    <property type="match status" value="1"/>
</dbReference>
<reference evidence="5" key="1">
    <citation type="journal article" date="2021" name="Sci. Rep.">
        <title>Diploid genomic architecture of Nitzschia inconspicua, an elite biomass production diatom.</title>
        <authorList>
            <person name="Oliver A."/>
            <person name="Podell S."/>
            <person name="Pinowska A."/>
            <person name="Traller J.C."/>
            <person name="Smith S.R."/>
            <person name="McClure R."/>
            <person name="Beliaev A."/>
            <person name="Bohutskyi P."/>
            <person name="Hill E.A."/>
            <person name="Rabines A."/>
            <person name="Zheng H."/>
            <person name="Allen L.Z."/>
            <person name="Kuo A."/>
            <person name="Grigoriev I.V."/>
            <person name="Allen A.E."/>
            <person name="Hazlebeck D."/>
            <person name="Allen E.E."/>
        </authorList>
    </citation>
    <scope>NUCLEOTIDE SEQUENCE</scope>
    <source>
        <strain evidence="5">Hildebrandi</strain>
    </source>
</reference>
<feature type="compositionally biased region" description="Basic and acidic residues" evidence="2">
    <location>
        <begin position="1046"/>
        <end position="1059"/>
    </location>
</feature>
<feature type="compositionally biased region" description="Polar residues" evidence="2">
    <location>
        <begin position="983"/>
        <end position="998"/>
    </location>
</feature>
<keyword evidence="1" id="KW-0175">Coiled coil</keyword>
<dbReference type="Proteomes" id="UP000693970">
    <property type="component" value="Unassembled WGS sequence"/>
</dbReference>
<feature type="compositionally biased region" description="Low complexity" evidence="2">
    <location>
        <begin position="1153"/>
        <end position="1172"/>
    </location>
</feature>
<feature type="region of interest" description="Disordered" evidence="2">
    <location>
        <begin position="968"/>
        <end position="1071"/>
    </location>
</feature>
<dbReference type="GO" id="GO:0042147">
    <property type="term" value="P:retrograde transport, endosome to Golgi"/>
    <property type="evidence" value="ECO:0007669"/>
    <property type="project" value="InterPro"/>
</dbReference>
<evidence type="ECO:0000313" key="6">
    <source>
        <dbReference type="Proteomes" id="UP000693970"/>
    </source>
</evidence>
<gene>
    <name evidence="4" type="ORF">IV203_017705</name>
    <name evidence="5" type="ORF">IV203_036425</name>
</gene>
<feature type="domain" description="Rhodanese" evidence="3">
    <location>
        <begin position="765"/>
        <end position="880"/>
    </location>
</feature>
<dbReference type="AlphaFoldDB" id="A0A9K3LF80"/>
<name>A0A9K3LF80_9STRA</name>
<feature type="compositionally biased region" description="Polar residues" evidence="2">
    <location>
        <begin position="1187"/>
        <end position="1197"/>
    </location>
</feature>
<proteinExistence type="predicted"/>
<protein>
    <recommendedName>
        <fullName evidence="3">Rhodanese domain-containing protein</fullName>
    </recommendedName>
</protein>
<evidence type="ECO:0000313" key="5">
    <source>
        <dbReference type="EMBL" id="KAG7361325.1"/>
    </source>
</evidence>
<dbReference type="InterPro" id="IPR039755">
    <property type="entry name" value="TBC1D23"/>
</dbReference>
<dbReference type="InterPro" id="IPR001763">
    <property type="entry name" value="Rhodanese-like_dom"/>
</dbReference>
<reference evidence="5" key="2">
    <citation type="submission" date="2021-04" db="EMBL/GenBank/DDBJ databases">
        <authorList>
            <person name="Podell S."/>
        </authorList>
    </citation>
    <scope>NUCLEOTIDE SEQUENCE</scope>
    <source>
        <strain evidence="5">Hildebrandi</strain>
    </source>
</reference>
<dbReference type="GO" id="GO:0005802">
    <property type="term" value="C:trans-Golgi network"/>
    <property type="evidence" value="ECO:0007669"/>
    <property type="project" value="TreeGrafter"/>
</dbReference>
<feature type="compositionally biased region" description="Acidic residues" evidence="2">
    <location>
        <begin position="15"/>
        <end position="27"/>
    </location>
</feature>
<dbReference type="GO" id="GO:0005829">
    <property type="term" value="C:cytosol"/>
    <property type="evidence" value="ECO:0007669"/>
    <property type="project" value="GOC"/>
</dbReference>
<feature type="coiled-coil region" evidence="1">
    <location>
        <begin position="593"/>
        <end position="626"/>
    </location>
</feature>
<dbReference type="PANTHER" id="PTHR13297">
    <property type="entry name" value="TBC1 DOMAIN FAMILY MEMBER 23-RELATED"/>
    <property type="match status" value="1"/>
</dbReference>
<feature type="region of interest" description="Disordered" evidence="2">
    <location>
        <begin position="276"/>
        <end position="296"/>
    </location>
</feature>
<dbReference type="OrthoDB" id="73307at2759"/>
<feature type="region of interest" description="Disordered" evidence="2">
    <location>
        <begin position="1098"/>
        <end position="1197"/>
    </location>
</feature>
<feature type="region of interest" description="Disordered" evidence="2">
    <location>
        <begin position="695"/>
        <end position="719"/>
    </location>
</feature>
<evidence type="ECO:0000259" key="3">
    <source>
        <dbReference type="PROSITE" id="PS50206"/>
    </source>
</evidence>